<dbReference type="VEuPathDB" id="TriTrypDB:BSAL_22605"/>
<evidence type="ECO:0000256" key="1">
    <source>
        <dbReference type="SAM" id="MobiDB-lite"/>
    </source>
</evidence>
<reference evidence="3" key="1">
    <citation type="submission" date="2015-09" db="EMBL/GenBank/DDBJ databases">
        <authorList>
            <consortium name="Pathogen Informatics"/>
        </authorList>
    </citation>
    <scope>NUCLEOTIDE SEQUENCE [LARGE SCALE GENOMIC DNA]</scope>
    <source>
        <strain evidence="3">Lake Konstanz</strain>
    </source>
</reference>
<evidence type="ECO:0000313" key="3">
    <source>
        <dbReference type="Proteomes" id="UP000051952"/>
    </source>
</evidence>
<dbReference type="AlphaFoldDB" id="A0A0S4JMD2"/>
<feature type="region of interest" description="Disordered" evidence="1">
    <location>
        <begin position="103"/>
        <end position="141"/>
    </location>
</feature>
<proteinExistence type="predicted"/>
<protein>
    <submittedName>
        <fullName evidence="2">Uncharacterized protein</fullName>
    </submittedName>
</protein>
<feature type="compositionally biased region" description="Polar residues" evidence="1">
    <location>
        <begin position="46"/>
        <end position="71"/>
    </location>
</feature>
<sequence>MGCKFVREAPRGGRAKSEKSVTFNDNVTAIPPPESEPASLAGSMVNRRTNSSVSPEASPSNHTLSTPQNTTVDDVEVVVQSSDLEVIGRGKIKRRNDSLSLAAVRRSRRTDDDDDADAGGVDDAAAPIDHNSAEQTTMAEK</sequence>
<dbReference type="EMBL" id="CYKH01001755">
    <property type="protein sequence ID" value="CUG89659.1"/>
    <property type="molecule type" value="Genomic_DNA"/>
</dbReference>
<feature type="region of interest" description="Disordered" evidence="1">
    <location>
        <begin position="1"/>
        <end position="74"/>
    </location>
</feature>
<gene>
    <name evidence="2" type="ORF">BSAL_22605</name>
</gene>
<feature type="compositionally biased region" description="Basic and acidic residues" evidence="1">
    <location>
        <begin position="1"/>
        <end position="19"/>
    </location>
</feature>
<accession>A0A0S4JMD2</accession>
<dbReference type="Proteomes" id="UP000051952">
    <property type="component" value="Unassembled WGS sequence"/>
</dbReference>
<keyword evidence="3" id="KW-1185">Reference proteome</keyword>
<evidence type="ECO:0000313" key="2">
    <source>
        <dbReference type="EMBL" id="CUG89659.1"/>
    </source>
</evidence>
<organism evidence="2 3">
    <name type="scientific">Bodo saltans</name>
    <name type="common">Flagellated protozoan</name>
    <dbReference type="NCBI Taxonomy" id="75058"/>
    <lineage>
        <taxon>Eukaryota</taxon>
        <taxon>Discoba</taxon>
        <taxon>Euglenozoa</taxon>
        <taxon>Kinetoplastea</taxon>
        <taxon>Metakinetoplastina</taxon>
        <taxon>Eubodonida</taxon>
        <taxon>Bodonidae</taxon>
        <taxon>Bodo</taxon>
    </lineage>
</organism>
<name>A0A0S4JMD2_BODSA</name>